<evidence type="ECO:0000256" key="3">
    <source>
        <dbReference type="ARBA" id="ARBA00023125"/>
    </source>
</evidence>
<dbReference type="GO" id="GO:0000724">
    <property type="term" value="P:double-strand break repair via homologous recombination"/>
    <property type="evidence" value="ECO:0007669"/>
    <property type="project" value="TreeGrafter"/>
</dbReference>
<dbReference type="Gramene" id="TuG1812G0500001213.01.T06">
    <property type="protein sequence ID" value="TuG1812G0500001213.01.T06"/>
    <property type="gene ID" value="TuG1812G0500001213.01"/>
</dbReference>
<evidence type="ECO:0000256" key="4">
    <source>
        <dbReference type="ARBA" id="ARBA00023172"/>
    </source>
</evidence>
<dbReference type="GO" id="GO:0035861">
    <property type="term" value="C:site of double-strand break"/>
    <property type="evidence" value="ECO:0007669"/>
    <property type="project" value="TreeGrafter"/>
</dbReference>
<keyword evidence="4" id="KW-0233">DNA recombination</keyword>
<evidence type="ECO:0000313" key="7">
    <source>
        <dbReference type="EnsemblPlants" id="TuG1812G0500001213.01.T06"/>
    </source>
</evidence>
<dbReference type="GO" id="GO:0003697">
    <property type="term" value="F:single-stranded DNA binding"/>
    <property type="evidence" value="ECO:0007669"/>
    <property type="project" value="TreeGrafter"/>
</dbReference>
<dbReference type="GO" id="GO:0005662">
    <property type="term" value="C:DNA replication factor A complex"/>
    <property type="evidence" value="ECO:0007669"/>
    <property type="project" value="TreeGrafter"/>
</dbReference>
<protein>
    <recommendedName>
        <fullName evidence="6">Replication protein A C-terminal domain-containing protein</fullName>
    </recommendedName>
</protein>
<dbReference type="GO" id="GO:0000781">
    <property type="term" value="C:chromosome, telomeric region"/>
    <property type="evidence" value="ECO:0007669"/>
    <property type="project" value="TreeGrafter"/>
</dbReference>
<dbReference type="Gene3D" id="1.10.10.10">
    <property type="entry name" value="Winged helix-like DNA-binding domain superfamily/Winged helix DNA-binding domain"/>
    <property type="match status" value="1"/>
</dbReference>
<dbReference type="InterPro" id="IPR036390">
    <property type="entry name" value="WH_DNA-bd_sf"/>
</dbReference>
<keyword evidence="3" id="KW-0238">DNA-binding</keyword>
<dbReference type="GO" id="GO:0006260">
    <property type="term" value="P:DNA replication"/>
    <property type="evidence" value="ECO:0007669"/>
    <property type="project" value="TreeGrafter"/>
</dbReference>
<dbReference type="Pfam" id="PF08784">
    <property type="entry name" value="RPA_C"/>
    <property type="match status" value="1"/>
</dbReference>
<keyword evidence="5" id="KW-0234">DNA repair</keyword>
<evidence type="ECO:0000256" key="1">
    <source>
        <dbReference type="ARBA" id="ARBA00004123"/>
    </source>
</evidence>
<dbReference type="PANTHER" id="PTHR13989:SF32">
    <property type="entry name" value="ROR1"/>
    <property type="match status" value="1"/>
</dbReference>
<reference evidence="7" key="3">
    <citation type="submission" date="2022-06" db="UniProtKB">
        <authorList>
            <consortium name="EnsemblPlants"/>
        </authorList>
    </citation>
    <scope>IDENTIFICATION</scope>
</reference>
<sequence length="143" mass="16197">MYVLLGGLPVWSNFSKSKPTWSGPNFNDITHHFIYCIKAHIDISKQSRLKLQENSVATPSASTVMPRYQIAPSQIPEDCSLEDKIFSILRDPAYRDMDHGVSLKLLRSALGASQDDIMKVITEQIRLGEMYTTIDERHLKSSN</sequence>
<proteinExistence type="predicted"/>
<organism evidence="7 8">
    <name type="scientific">Triticum urartu</name>
    <name type="common">Red wild einkorn</name>
    <name type="synonym">Crithodium urartu</name>
    <dbReference type="NCBI Taxonomy" id="4572"/>
    <lineage>
        <taxon>Eukaryota</taxon>
        <taxon>Viridiplantae</taxon>
        <taxon>Streptophyta</taxon>
        <taxon>Embryophyta</taxon>
        <taxon>Tracheophyta</taxon>
        <taxon>Spermatophyta</taxon>
        <taxon>Magnoliopsida</taxon>
        <taxon>Liliopsida</taxon>
        <taxon>Poales</taxon>
        <taxon>Poaceae</taxon>
        <taxon>BOP clade</taxon>
        <taxon>Pooideae</taxon>
        <taxon>Triticodae</taxon>
        <taxon>Triticeae</taxon>
        <taxon>Triticinae</taxon>
        <taxon>Triticum</taxon>
    </lineage>
</organism>
<dbReference type="InterPro" id="IPR040260">
    <property type="entry name" value="RFA2-like"/>
</dbReference>
<dbReference type="GO" id="GO:0006289">
    <property type="term" value="P:nucleotide-excision repair"/>
    <property type="evidence" value="ECO:0007669"/>
    <property type="project" value="TreeGrafter"/>
</dbReference>
<dbReference type="Proteomes" id="UP000015106">
    <property type="component" value="Chromosome 5"/>
</dbReference>
<dbReference type="InterPro" id="IPR036388">
    <property type="entry name" value="WH-like_DNA-bd_sf"/>
</dbReference>
<gene>
    <name evidence="7" type="primary">LOC125508314</name>
</gene>
<evidence type="ECO:0000256" key="2">
    <source>
        <dbReference type="ARBA" id="ARBA00022763"/>
    </source>
</evidence>
<keyword evidence="8" id="KW-1185">Reference proteome</keyword>
<dbReference type="InterPro" id="IPR014892">
    <property type="entry name" value="RPA_C"/>
</dbReference>
<reference evidence="8" key="1">
    <citation type="journal article" date="2013" name="Nature">
        <title>Draft genome of the wheat A-genome progenitor Triticum urartu.</title>
        <authorList>
            <person name="Ling H.Q."/>
            <person name="Zhao S."/>
            <person name="Liu D."/>
            <person name="Wang J."/>
            <person name="Sun H."/>
            <person name="Zhang C."/>
            <person name="Fan H."/>
            <person name="Li D."/>
            <person name="Dong L."/>
            <person name="Tao Y."/>
            <person name="Gao C."/>
            <person name="Wu H."/>
            <person name="Li Y."/>
            <person name="Cui Y."/>
            <person name="Guo X."/>
            <person name="Zheng S."/>
            <person name="Wang B."/>
            <person name="Yu K."/>
            <person name="Liang Q."/>
            <person name="Yang W."/>
            <person name="Lou X."/>
            <person name="Chen J."/>
            <person name="Feng M."/>
            <person name="Jian J."/>
            <person name="Zhang X."/>
            <person name="Luo G."/>
            <person name="Jiang Y."/>
            <person name="Liu J."/>
            <person name="Wang Z."/>
            <person name="Sha Y."/>
            <person name="Zhang B."/>
            <person name="Wu H."/>
            <person name="Tang D."/>
            <person name="Shen Q."/>
            <person name="Xue P."/>
            <person name="Zou S."/>
            <person name="Wang X."/>
            <person name="Liu X."/>
            <person name="Wang F."/>
            <person name="Yang Y."/>
            <person name="An X."/>
            <person name="Dong Z."/>
            <person name="Zhang K."/>
            <person name="Zhang X."/>
            <person name="Luo M.C."/>
            <person name="Dvorak J."/>
            <person name="Tong Y."/>
            <person name="Wang J."/>
            <person name="Yang H."/>
            <person name="Li Z."/>
            <person name="Wang D."/>
            <person name="Zhang A."/>
            <person name="Wang J."/>
        </authorList>
    </citation>
    <scope>NUCLEOTIDE SEQUENCE</scope>
    <source>
        <strain evidence="8">cv. G1812</strain>
    </source>
</reference>
<feature type="domain" description="Replication protein A C-terminal" evidence="6">
    <location>
        <begin position="79"/>
        <end position="136"/>
    </location>
</feature>
<keyword evidence="2" id="KW-0227">DNA damage</keyword>
<dbReference type="EnsemblPlants" id="TuG1812G0500001213.01.T06">
    <property type="protein sequence ID" value="TuG1812G0500001213.01.T06"/>
    <property type="gene ID" value="TuG1812G0500001213.01"/>
</dbReference>
<comment type="subcellular location">
    <subcellularLocation>
        <location evidence="1">Nucleus</location>
    </subcellularLocation>
</comment>
<reference evidence="7" key="2">
    <citation type="submission" date="2018-03" db="EMBL/GenBank/DDBJ databases">
        <title>The Triticum urartu genome reveals the dynamic nature of wheat genome evolution.</title>
        <authorList>
            <person name="Ling H."/>
            <person name="Ma B."/>
            <person name="Shi X."/>
            <person name="Liu H."/>
            <person name="Dong L."/>
            <person name="Sun H."/>
            <person name="Cao Y."/>
            <person name="Gao Q."/>
            <person name="Zheng S."/>
            <person name="Li Y."/>
            <person name="Yu Y."/>
            <person name="Du H."/>
            <person name="Qi M."/>
            <person name="Li Y."/>
            <person name="Yu H."/>
            <person name="Cui Y."/>
            <person name="Wang N."/>
            <person name="Chen C."/>
            <person name="Wu H."/>
            <person name="Zhao Y."/>
            <person name="Zhang J."/>
            <person name="Li Y."/>
            <person name="Zhou W."/>
            <person name="Zhang B."/>
            <person name="Hu W."/>
            <person name="Eijk M."/>
            <person name="Tang J."/>
            <person name="Witsenboer H."/>
            <person name="Zhao S."/>
            <person name="Li Z."/>
            <person name="Zhang A."/>
            <person name="Wang D."/>
            <person name="Liang C."/>
        </authorList>
    </citation>
    <scope>NUCLEOTIDE SEQUENCE [LARGE SCALE GENOMIC DNA]</scope>
    <source>
        <strain evidence="7">cv. G1812</strain>
    </source>
</reference>
<evidence type="ECO:0000313" key="8">
    <source>
        <dbReference type="Proteomes" id="UP000015106"/>
    </source>
</evidence>
<evidence type="ECO:0000256" key="5">
    <source>
        <dbReference type="ARBA" id="ARBA00023204"/>
    </source>
</evidence>
<accession>A0A8R7QA63</accession>
<dbReference type="AlphaFoldDB" id="A0A8R7QA63"/>
<evidence type="ECO:0000259" key="6">
    <source>
        <dbReference type="Pfam" id="PF08784"/>
    </source>
</evidence>
<name>A0A8R7QA63_TRIUA</name>
<dbReference type="PANTHER" id="PTHR13989">
    <property type="entry name" value="REPLICATION PROTEIN A-RELATED"/>
    <property type="match status" value="1"/>
</dbReference>
<dbReference type="SUPFAM" id="SSF46785">
    <property type="entry name" value="Winged helix' DNA-binding domain"/>
    <property type="match status" value="1"/>
</dbReference>